<keyword evidence="10" id="KW-0206">Cytoskeleton</keyword>
<evidence type="ECO:0000256" key="3">
    <source>
        <dbReference type="ARBA" id="ARBA00004300"/>
    </source>
</evidence>
<evidence type="ECO:0000256" key="10">
    <source>
        <dbReference type="ARBA" id="ARBA00023212"/>
    </source>
</evidence>
<dbReference type="GeneTree" id="ENSGT00940000153230"/>
<dbReference type="SUPFAM" id="SSF57716">
    <property type="entry name" value="Glucocorticoid receptor-like (DNA-binding domain)"/>
    <property type="match status" value="1"/>
</dbReference>
<evidence type="ECO:0000256" key="5">
    <source>
        <dbReference type="ARBA" id="ARBA00022490"/>
    </source>
</evidence>
<feature type="compositionally biased region" description="Basic and acidic residues" evidence="22">
    <location>
        <begin position="345"/>
        <end position="354"/>
    </location>
</feature>
<dbReference type="FunFam" id="1.10.8.50:FF:000007">
    <property type="entry name" value="endonuclease 8-like 1 isoform X1"/>
    <property type="match status" value="1"/>
</dbReference>
<evidence type="ECO:0000256" key="18">
    <source>
        <dbReference type="ARBA" id="ARBA00079367"/>
    </source>
</evidence>
<dbReference type="FunFam" id="3.20.190.10:FF:000003">
    <property type="entry name" value="endonuclease 8-like 1 isoform X1"/>
    <property type="match status" value="1"/>
</dbReference>
<dbReference type="GO" id="GO:0003677">
    <property type="term" value="F:DNA binding"/>
    <property type="evidence" value="ECO:0007669"/>
    <property type="project" value="UniProtKB-KW"/>
</dbReference>
<reference evidence="24" key="3">
    <citation type="submission" date="2025-09" db="UniProtKB">
        <authorList>
            <consortium name="Ensembl"/>
        </authorList>
    </citation>
    <scope>IDENTIFICATION</scope>
</reference>
<dbReference type="InterPro" id="IPR035937">
    <property type="entry name" value="FPG_N"/>
</dbReference>
<dbReference type="GO" id="GO:0005813">
    <property type="term" value="C:centrosome"/>
    <property type="evidence" value="ECO:0007669"/>
    <property type="project" value="UniProtKB-SubCell"/>
</dbReference>
<evidence type="ECO:0000256" key="20">
    <source>
        <dbReference type="ARBA" id="ARBA00082920"/>
    </source>
</evidence>
<dbReference type="SMART" id="SM00898">
    <property type="entry name" value="Fapy_DNA_glyco"/>
    <property type="match status" value="1"/>
</dbReference>
<keyword evidence="8" id="KW-0238">DNA-binding</keyword>
<dbReference type="InterPro" id="IPR010979">
    <property type="entry name" value="Ribosomal_uS13-like_H2TH"/>
</dbReference>
<reference evidence="24" key="2">
    <citation type="submission" date="2025-08" db="UniProtKB">
        <authorList>
            <consortium name="Ensembl"/>
        </authorList>
    </citation>
    <scope>IDENTIFICATION</scope>
</reference>
<feature type="region of interest" description="Disordered" evidence="22">
    <location>
        <begin position="294"/>
        <end position="405"/>
    </location>
</feature>
<dbReference type="GO" id="GO:0006284">
    <property type="term" value="P:base-excision repair"/>
    <property type="evidence" value="ECO:0007669"/>
    <property type="project" value="InterPro"/>
</dbReference>
<comment type="function">
    <text evidence="15">Involved in base excision repair of DNA damaged by oxidation or by mutagenic agents. Acts as a DNA glycosylase that recognizes and removes damaged bases. Has a preference for oxidized pyrimidines, such as thymine glycol, formamidopyrimidine (Fapy) and 5-hydroxyuracil. Has marginal activity towards 8-oxoguanine. Has AP (apurinic/apyrimidinic) lyase activity and introduces nicks in the DNA strand. Cleaves the DNA backbone by beta-delta elimination to generate a single-strand break at the site of the removed base with both 3'- and 5'-phosphates. Has DNA glycosylase/lyase activity towards mismatched uracil and thymine, in particular in U:C and T:C mismatches. Specifically binds 5-hydroxymethylcytosine (5hmC), suggesting that it acts as a specific reader of 5hmC.</text>
</comment>
<dbReference type="GO" id="GO:0008270">
    <property type="term" value="F:zinc ion binding"/>
    <property type="evidence" value="ECO:0007669"/>
    <property type="project" value="InterPro"/>
</dbReference>
<dbReference type="Ensembl" id="ENSECRT00000032331.1">
    <property type="protein sequence ID" value="ENSECRP00000031660.1"/>
    <property type="gene ID" value="ENSECRG00000021439.1"/>
</dbReference>
<keyword evidence="13" id="KW-0511">Multifunctional enzyme</keyword>
<dbReference type="InterPro" id="IPR012319">
    <property type="entry name" value="FPG_cat"/>
</dbReference>
<keyword evidence="9" id="KW-0234">DNA repair</keyword>
<keyword evidence="4" id="KW-0158">Chromosome</keyword>
<evidence type="ECO:0000256" key="8">
    <source>
        <dbReference type="ARBA" id="ARBA00023125"/>
    </source>
</evidence>
<dbReference type="Proteomes" id="UP000694620">
    <property type="component" value="Chromosome 17"/>
</dbReference>
<organism evidence="24 25">
    <name type="scientific">Erpetoichthys calabaricus</name>
    <name type="common">Rope fish</name>
    <name type="synonym">Calamoichthys calabaricus</name>
    <dbReference type="NCBI Taxonomy" id="27687"/>
    <lineage>
        <taxon>Eukaryota</taxon>
        <taxon>Metazoa</taxon>
        <taxon>Chordata</taxon>
        <taxon>Craniata</taxon>
        <taxon>Vertebrata</taxon>
        <taxon>Euteleostomi</taxon>
        <taxon>Actinopterygii</taxon>
        <taxon>Polypteriformes</taxon>
        <taxon>Polypteridae</taxon>
        <taxon>Erpetoichthys</taxon>
    </lineage>
</organism>
<dbReference type="Gene3D" id="1.10.8.50">
    <property type="match status" value="1"/>
</dbReference>
<evidence type="ECO:0000256" key="12">
    <source>
        <dbReference type="ARBA" id="ARBA00023242"/>
    </source>
</evidence>
<evidence type="ECO:0000256" key="22">
    <source>
        <dbReference type="SAM" id="MobiDB-lite"/>
    </source>
</evidence>
<evidence type="ECO:0000256" key="13">
    <source>
        <dbReference type="ARBA" id="ARBA00023268"/>
    </source>
</evidence>
<dbReference type="RefSeq" id="XP_051776597.1">
    <property type="nucleotide sequence ID" value="XM_051920637.1"/>
</dbReference>
<feature type="compositionally biased region" description="Basic and acidic residues" evidence="22">
    <location>
        <begin position="328"/>
        <end position="338"/>
    </location>
</feature>
<evidence type="ECO:0000259" key="23">
    <source>
        <dbReference type="PROSITE" id="PS51068"/>
    </source>
</evidence>
<evidence type="ECO:0000256" key="9">
    <source>
        <dbReference type="ARBA" id="ARBA00023204"/>
    </source>
</evidence>
<feature type="domain" description="Formamidopyrimidine-DNA glycosylase catalytic" evidence="23">
    <location>
        <begin position="2"/>
        <end position="127"/>
    </location>
</feature>
<dbReference type="AlphaFoldDB" id="A0A8C4TFH9"/>
<keyword evidence="6" id="KW-0227">DNA damage</keyword>
<dbReference type="PANTHER" id="PTHR22993">
    <property type="entry name" value="FORMAMIDOPYRIMIDINE-DNA GLYCOSYLASE"/>
    <property type="match status" value="1"/>
</dbReference>
<evidence type="ECO:0000256" key="14">
    <source>
        <dbReference type="ARBA" id="ARBA00023295"/>
    </source>
</evidence>
<dbReference type="CDD" id="cd08967">
    <property type="entry name" value="MeNeil1_N"/>
    <property type="match status" value="1"/>
</dbReference>
<feature type="compositionally biased region" description="Basic and acidic residues" evidence="22">
    <location>
        <begin position="365"/>
        <end position="379"/>
    </location>
</feature>
<evidence type="ECO:0000256" key="7">
    <source>
        <dbReference type="ARBA" id="ARBA00022801"/>
    </source>
</evidence>
<evidence type="ECO:0000256" key="17">
    <source>
        <dbReference type="ARBA" id="ARBA00076846"/>
    </source>
</evidence>
<keyword evidence="7" id="KW-0378">Hydrolase</keyword>
<gene>
    <name evidence="24" type="primary">NEIL1</name>
    <name evidence="24" type="synonym">neil1</name>
</gene>
<evidence type="ECO:0000313" key="25">
    <source>
        <dbReference type="Proteomes" id="UP000694620"/>
    </source>
</evidence>
<dbReference type="CTD" id="79661"/>
<feature type="compositionally biased region" description="Basic residues" evidence="22">
    <location>
        <begin position="391"/>
        <end position="405"/>
    </location>
</feature>
<keyword evidence="14" id="KW-0326">Glycosidase</keyword>
<name>A0A8C4TFH9_ERPCA</name>
<keyword evidence="5" id="KW-0963">Cytoplasm</keyword>
<evidence type="ECO:0000256" key="4">
    <source>
        <dbReference type="ARBA" id="ARBA00022454"/>
    </source>
</evidence>
<dbReference type="SUPFAM" id="SSF46946">
    <property type="entry name" value="S13-like H2TH domain"/>
    <property type="match status" value="1"/>
</dbReference>
<dbReference type="SUPFAM" id="SSF81624">
    <property type="entry name" value="N-terminal domain of MutM-like DNA repair proteins"/>
    <property type="match status" value="1"/>
</dbReference>
<dbReference type="GO" id="GO:0003906">
    <property type="term" value="F:DNA-(apurinic or apyrimidinic site) endonuclease activity"/>
    <property type="evidence" value="ECO:0007669"/>
    <property type="project" value="InterPro"/>
</dbReference>
<dbReference type="PANTHER" id="PTHR22993:SF27">
    <property type="entry name" value="ENDONUCLEASE 8-LIKE 1"/>
    <property type="match status" value="1"/>
</dbReference>
<reference evidence="24" key="1">
    <citation type="submission" date="2021-06" db="EMBL/GenBank/DDBJ databases">
        <authorList>
            <consortium name="Wellcome Sanger Institute Data Sharing"/>
        </authorList>
    </citation>
    <scope>NUCLEOTIDE SEQUENCE [LARGE SCALE GENOMIC DNA]</scope>
</reference>
<sequence length="405" mass="46447">MPEGPELHLASQFVNHFCAGVVFSGKVEKSDVSKNVEVPFACDSYSITACSRGKEVRLRLTPIKEEESNEMKPTDASQPMDIIFRFGMSGFFRFTSENEILKHSHLLFYTKEKPRRVLSFVDIRRFGSWEPNGSWQADRGPCVMFEYPEFRSNVLANLSDKAFDKPICEVLLNQKYFNGIGNYLRAEILYRVKIPPFVKARTVLDNLLPKSKANVEVKAEDNQCQTPEITLSKKIKQKKERPDILDLCHFVPLEVVKMGGKGYDPEQSNDYSSFKGWLQCYCVPGMKSMRDHNGRTIWFQGDPGPMTPKGLKSRRKKTNKQNVEDSDEKPIVEKEEKKPKRKKGKDTEHEKDEATENSTLASEEYESKTLHTDKKRTELENEAAAVEKGSRKMNLRSRKVKSKPS</sequence>
<evidence type="ECO:0000256" key="11">
    <source>
        <dbReference type="ARBA" id="ARBA00023239"/>
    </source>
</evidence>
<keyword evidence="11" id="KW-0456">Lyase</keyword>
<evidence type="ECO:0000256" key="2">
    <source>
        <dbReference type="ARBA" id="ARBA00004286"/>
    </source>
</evidence>
<dbReference type="GO" id="GO:0019104">
    <property type="term" value="F:DNA N-glycosylase activity"/>
    <property type="evidence" value="ECO:0007669"/>
    <property type="project" value="InterPro"/>
</dbReference>
<dbReference type="Gene3D" id="3.20.190.10">
    <property type="entry name" value="MutM-like, N-terminal"/>
    <property type="match status" value="1"/>
</dbReference>
<dbReference type="PROSITE" id="PS51068">
    <property type="entry name" value="FPG_CAT"/>
    <property type="match status" value="1"/>
</dbReference>
<dbReference type="OrthoDB" id="6260718at2759"/>
<dbReference type="InterPro" id="IPR015371">
    <property type="entry name" value="Endonuclease-VIII_DNA-bd"/>
</dbReference>
<dbReference type="Pfam" id="PF09292">
    <property type="entry name" value="Neil1-DNA_bind"/>
    <property type="match status" value="1"/>
</dbReference>
<evidence type="ECO:0000256" key="19">
    <source>
        <dbReference type="ARBA" id="ARBA00081872"/>
    </source>
</evidence>
<evidence type="ECO:0000256" key="6">
    <source>
        <dbReference type="ARBA" id="ARBA00022763"/>
    </source>
</evidence>
<keyword evidence="12" id="KW-0539">Nucleus</keyword>
<dbReference type="GeneID" id="114667896"/>
<protein>
    <recommendedName>
        <fullName evidence="16">Endonuclease 8-like 1</fullName>
    </recommendedName>
    <alternativeName>
        <fullName evidence="19">DNA glycosylase/AP lyase Neil1</fullName>
    </alternativeName>
    <alternativeName>
        <fullName evidence="17">DNA-(apurinic or apyrimidinic site) lyase Neil1</fullName>
    </alternativeName>
    <alternativeName>
        <fullName evidence="21">Endonuclease VIII-like 1</fullName>
    </alternativeName>
    <alternativeName>
        <fullName evidence="18">Nei homolog 1</fullName>
    </alternativeName>
    <alternativeName>
        <fullName evidence="20">Nei-like protein 1</fullName>
    </alternativeName>
</protein>
<evidence type="ECO:0000256" key="21">
    <source>
        <dbReference type="ARBA" id="ARBA00083344"/>
    </source>
</evidence>
<evidence type="ECO:0000256" key="1">
    <source>
        <dbReference type="ARBA" id="ARBA00004123"/>
    </source>
</evidence>
<evidence type="ECO:0000256" key="16">
    <source>
        <dbReference type="ARBA" id="ARBA00073169"/>
    </source>
</evidence>
<evidence type="ECO:0000313" key="24">
    <source>
        <dbReference type="Ensembl" id="ENSECRP00000031660.1"/>
    </source>
</evidence>
<dbReference type="GO" id="GO:0005694">
    <property type="term" value="C:chromosome"/>
    <property type="evidence" value="ECO:0007669"/>
    <property type="project" value="UniProtKB-SubCell"/>
</dbReference>
<dbReference type="GO" id="GO:0016829">
    <property type="term" value="F:lyase activity"/>
    <property type="evidence" value="ECO:0007669"/>
    <property type="project" value="UniProtKB-KW"/>
</dbReference>
<dbReference type="GO" id="GO:0005634">
    <property type="term" value="C:nucleus"/>
    <property type="evidence" value="ECO:0007669"/>
    <property type="project" value="UniProtKB-SubCell"/>
</dbReference>
<dbReference type="Pfam" id="PF01149">
    <property type="entry name" value="Fapy_DNA_glyco"/>
    <property type="match status" value="1"/>
</dbReference>
<comment type="subcellular location">
    <subcellularLocation>
        <location evidence="2">Chromosome</location>
    </subcellularLocation>
    <subcellularLocation>
        <location evidence="3">Cytoplasm</location>
        <location evidence="3">Cytoskeleton</location>
        <location evidence="3">Microtubule organizing center</location>
        <location evidence="3">Centrosome</location>
    </subcellularLocation>
    <subcellularLocation>
        <location evidence="1">Nucleus</location>
    </subcellularLocation>
</comment>
<proteinExistence type="predicted"/>
<keyword evidence="25" id="KW-1185">Reference proteome</keyword>
<accession>A0A8C4TFH9</accession>
<evidence type="ECO:0000256" key="15">
    <source>
        <dbReference type="ARBA" id="ARBA00055258"/>
    </source>
</evidence>